<protein>
    <submittedName>
        <fullName evidence="6">Peptide/nickel transport system substrate-binding protein</fullName>
    </submittedName>
</protein>
<dbReference type="RefSeq" id="WP_123684165.1">
    <property type="nucleotide sequence ID" value="NZ_JBHXOR010000007.1"/>
</dbReference>
<dbReference type="CDD" id="cd00995">
    <property type="entry name" value="PBP2_NikA_DppA_OppA_like"/>
    <property type="match status" value="1"/>
</dbReference>
<dbReference type="PANTHER" id="PTHR30290">
    <property type="entry name" value="PERIPLASMIC BINDING COMPONENT OF ABC TRANSPORTER"/>
    <property type="match status" value="1"/>
</dbReference>
<organism evidence="6 7">
    <name type="scientific">Amycolatopsis thermoflava</name>
    <dbReference type="NCBI Taxonomy" id="84480"/>
    <lineage>
        <taxon>Bacteria</taxon>
        <taxon>Bacillati</taxon>
        <taxon>Actinomycetota</taxon>
        <taxon>Actinomycetes</taxon>
        <taxon>Pseudonocardiales</taxon>
        <taxon>Pseudonocardiaceae</taxon>
        <taxon>Amycolatopsis</taxon>
        <taxon>Amycolatopsis methanolica group</taxon>
    </lineage>
</organism>
<dbReference type="Gene3D" id="3.10.105.10">
    <property type="entry name" value="Dipeptide-binding Protein, Domain 3"/>
    <property type="match status" value="1"/>
</dbReference>
<name>A0A3N2GVK4_9PSEU</name>
<dbReference type="GO" id="GO:0042597">
    <property type="term" value="C:periplasmic space"/>
    <property type="evidence" value="ECO:0007669"/>
    <property type="project" value="UniProtKB-ARBA"/>
</dbReference>
<accession>A0A3N2GVK4</accession>
<feature type="region of interest" description="Disordered" evidence="4">
    <location>
        <begin position="49"/>
        <end position="74"/>
    </location>
</feature>
<dbReference type="GeneID" id="301844430"/>
<evidence type="ECO:0000313" key="6">
    <source>
        <dbReference type="EMBL" id="ROS40711.1"/>
    </source>
</evidence>
<feature type="domain" description="Solute-binding protein family 5" evidence="5">
    <location>
        <begin position="112"/>
        <end position="444"/>
    </location>
</feature>
<dbReference type="InterPro" id="IPR000914">
    <property type="entry name" value="SBP_5_dom"/>
</dbReference>
<dbReference type="InterPro" id="IPR030678">
    <property type="entry name" value="Peptide/Ni-bd"/>
</dbReference>
<sequence length="540" mass="57510">MSNSASRTAPPALAAERRGIGRREALRWGIGAGAGLVVGLPVLSGCSIGSQQSSGGGQGSPPATPTGVLRVGHPADPSSLDPSVAFDGATLSVLSNHVYEGLLRFKQGTSDVEGLLAESYESSPDAREWTFRLREGVKFHDGEVLNSTAVRKTFEYYSREDAGLSLLIPADAVFDDSDPAVFRVKSPKPAPDMARNATLVGIISPKLVAQGVDVVKATAVGTGPFRFVSYTAAKSIVLTANPDYRGPGPYVQEVQFLIIPDASARASALRSGSIDLVAKVAPADAVALRSDRNLVVQEAPTWSQSEVIFFLKSPVSDNLKVRQAVAHAIDKAALIKSIQNGVGTPAESVLPPGVYGYHAPATKYSYDLGKAQQLIAECGLSSPVQAEIIWAPELGASLDKMAFAISGMVKKIGVELKVTQKPIGEIAKQIMDTTLQKPYQSVMGDMGWLNGAPLFLTTGYFETVSGFEELKPLKEKMVSTPDGPERLQVIADMQELFARQLPMIPLYTVTEIDVHRSAVQGYSVPRDGFLPRLGEVYLSA</sequence>
<dbReference type="GO" id="GO:1904680">
    <property type="term" value="F:peptide transmembrane transporter activity"/>
    <property type="evidence" value="ECO:0007669"/>
    <property type="project" value="TreeGrafter"/>
</dbReference>
<dbReference type="PANTHER" id="PTHR30290:SF38">
    <property type="entry name" value="D,D-DIPEPTIDE-BINDING PERIPLASMIC PROTEIN DDPA-RELATED"/>
    <property type="match status" value="1"/>
</dbReference>
<gene>
    <name evidence="6" type="ORF">EDD35_3050</name>
</gene>
<evidence type="ECO:0000313" key="7">
    <source>
        <dbReference type="Proteomes" id="UP000274843"/>
    </source>
</evidence>
<reference evidence="6 7" key="1">
    <citation type="submission" date="2018-11" db="EMBL/GenBank/DDBJ databases">
        <title>Sequencing the genomes of 1000 actinobacteria strains.</title>
        <authorList>
            <person name="Klenk H.-P."/>
        </authorList>
    </citation>
    <scope>NUCLEOTIDE SEQUENCE [LARGE SCALE GENOMIC DNA]</scope>
    <source>
        <strain evidence="6 7">DSM 44348</strain>
    </source>
</reference>
<dbReference type="GO" id="GO:0043190">
    <property type="term" value="C:ATP-binding cassette (ABC) transporter complex"/>
    <property type="evidence" value="ECO:0007669"/>
    <property type="project" value="InterPro"/>
</dbReference>
<dbReference type="EMBL" id="RKHY01000001">
    <property type="protein sequence ID" value="ROS40711.1"/>
    <property type="molecule type" value="Genomic_DNA"/>
</dbReference>
<comment type="similarity">
    <text evidence="2">Belongs to the bacterial solute-binding protein 5 family.</text>
</comment>
<dbReference type="Gene3D" id="3.40.190.10">
    <property type="entry name" value="Periplasmic binding protein-like II"/>
    <property type="match status" value="1"/>
</dbReference>
<dbReference type="PROSITE" id="PS01040">
    <property type="entry name" value="SBP_BACTERIAL_5"/>
    <property type="match status" value="1"/>
</dbReference>
<comment type="caution">
    <text evidence="6">The sequence shown here is derived from an EMBL/GenBank/DDBJ whole genome shotgun (WGS) entry which is preliminary data.</text>
</comment>
<dbReference type="InterPro" id="IPR023765">
    <property type="entry name" value="SBP_5_CS"/>
</dbReference>
<comment type="subcellular location">
    <subcellularLocation>
        <location evidence="1">Cell membrane</location>
        <topology evidence="1">Lipid-anchor</topology>
    </subcellularLocation>
</comment>
<keyword evidence="3" id="KW-0732">Signal</keyword>
<evidence type="ECO:0000256" key="4">
    <source>
        <dbReference type="SAM" id="MobiDB-lite"/>
    </source>
</evidence>
<evidence type="ECO:0000256" key="1">
    <source>
        <dbReference type="ARBA" id="ARBA00004193"/>
    </source>
</evidence>
<dbReference type="PIRSF" id="PIRSF002741">
    <property type="entry name" value="MppA"/>
    <property type="match status" value="1"/>
</dbReference>
<dbReference type="InterPro" id="IPR039424">
    <property type="entry name" value="SBP_5"/>
</dbReference>
<dbReference type="GO" id="GO:0015833">
    <property type="term" value="P:peptide transport"/>
    <property type="evidence" value="ECO:0007669"/>
    <property type="project" value="TreeGrafter"/>
</dbReference>
<dbReference type="Gene3D" id="3.90.76.10">
    <property type="entry name" value="Dipeptide-binding Protein, Domain 1"/>
    <property type="match status" value="1"/>
</dbReference>
<dbReference type="AlphaFoldDB" id="A0A3N2GVK4"/>
<evidence type="ECO:0000256" key="2">
    <source>
        <dbReference type="ARBA" id="ARBA00005695"/>
    </source>
</evidence>
<evidence type="ECO:0000256" key="3">
    <source>
        <dbReference type="ARBA" id="ARBA00022729"/>
    </source>
</evidence>
<proteinExistence type="inferred from homology"/>
<dbReference type="SUPFAM" id="SSF53850">
    <property type="entry name" value="Periplasmic binding protein-like II"/>
    <property type="match status" value="1"/>
</dbReference>
<dbReference type="Pfam" id="PF00496">
    <property type="entry name" value="SBP_bac_5"/>
    <property type="match status" value="1"/>
</dbReference>
<evidence type="ECO:0000259" key="5">
    <source>
        <dbReference type="Pfam" id="PF00496"/>
    </source>
</evidence>
<dbReference type="Proteomes" id="UP000274843">
    <property type="component" value="Unassembled WGS sequence"/>
</dbReference>
<keyword evidence="7" id="KW-1185">Reference proteome</keyword>